<reference evidence="3" key="1">
    <citation type="journal article" date="2016" name="Nat. Genet.">
        <title>A high-quality carrot genome assembly provides new insights into carotenoid accumulation and asterid genome evolution.</title>
        <authorList>
            <person name="Iorizzo M."/>
            <person name="Ellison S."/>
            <person name="Senalik D."/>
            <person name="Zeng P."/>
            <person name="Satapoomin P."/>
            <person name="Huang J."/>
            <person name="Bowman M."/>
            <person name="Iovene M."/>
            <person name="Sanseverino W."/>
            <person name="Cavagnaro P."/>
            <person name="Yildiz M."/>
            <person name="Macko-Podgorni A."/>
            <person name="Moranska E."/>
            <person name="Grzebelus E."/>
            <person name="Grzebelus D."/>
            <person name="Ashrafi H."/>
            <person name="Zheng Z."/>
            <person name="Cheng S."/>
            <person name="Spooner D."/>
            <person name="Van Deynze A."/>
            <person name="Simon P."/>
        </authorList>
    </citation>
    <scope>NUCLEOTIDE SEQUENCE</scope>
    <source>
        <tissue evidence="3">Leaf</tissue>
    </source>
</reference>
<feature type="domain" description="DUF3615" evidence="2">
    <location>
        <begin position="81"/>
        <end position="163"/>
    </location>
</feature>
<dbReference type="InterPro" id="IPR022059">
    <property type="entry name" value="DUF3615"/>
</dbReference>
<dbReference type="PANTHER" id="PTHR34710:SF20">
    <property type="entry name" value="OS10G0550200 PROTEIN"/>
    <property type="match status" value="1"/>
</dbReference>
<feature type="compositionally biased region" description="Basic and acidic residues" evidence="1">
    <location>
        <begin position="61"/>
        <end position="85"/>
    </location>
</feature>
<evidence type="ECO:0000259" key="2">
    <source>
        <dbReference type="Pfam" id="PF12274"/>
    </source>
</evidence>
<organism evidence="3 4">
    <name type="scientific">Daucus carota subsp. sativus</name>
    <name type="common">Carrot</name>
    <dbReference type="NCBI Taxonomy" id="79200"/>
    <lineage>
        <taxon>Eukaryota</taxon>
        <taxon>Viridiplantae</taxon>
        <taxon>Streptophyta</taxon>
        <taxon>Embryophyta</taxon>
        <taxon>Tracheophyta</taxon>
        <taxon>Spermatophyta</taxon>
        <taxon>Magnoliopsida</taxon>
        <taxon>eudicotyledons</taxon>
        <taxon>Gunneridae</taxon>
        <taxon>Pentapetalae</taxon>
        <taxon>asterids</taxon>
        <taxon>campanulids</taxon>
        <taxon>Apiales</taxon>
        <taxon>Apiaceae</taxon>
        <taxon>Apioideae</taxon>
        <taxon>Scandiceae</taxon>
        <taxon>Daucinae</taxon>
        <taxon>Daucus</taxon>
        <taxon>Daucus sect. Daucus</taxon>
    </lineage>
</organism>
<proteinExistence type="predicted"/>
<sequence length="349" mass="40094">MKKLKKVDNEKKKKLQKGTEDDMAGGFELKRLRVEEESSSWLQRCNDDSQHRQVKHKRVKKECASRKQRGTDASRGGSEHHQVQHKKDAEFEVLEVLNFTSSELLHPESNKWCQSWSHVNFIAKPKNTDCNVSPKHFFGEFFIDDDSRKFNVTYCSTFEPSDDPGSKEELMPLEEALSITKLSTRKSSIRESIAAISLSKENSLFDIMKRIKLRHAKMALEFYKKRQDAEFEVLEVLNFTSSELQHPESKWGRSWSHVNFIAKPKNTDCNVSPKHFFGEFYKDDDSGKFHVTYCSTFEPSDDPGVPWLLIFKTVLLLKARKEELVAEAYAPVGISSTDIFGGSLEGAKD</sequence>
<feature type="region of interest" description="Disordered" evidence="1">
    <location>
        <begin position="42"/>
        <end position="85"/>
    </location>
</feature>
<dbReference type="Proteomes" id="UP000077755">
    <property type="component" value="Chromosome 5"/>
</dbReference>
<feature type="region of interest" description="Disordered" evidence="1">
    <location>
        <begin position="1"/>
        <end position="26"/>
    </location>
</feature>
<keyword evidence="4" id="KW-1185">Reference proteome</keyword>
<evidence type="ECO:0000313" key="3">
    <source>
        <dbReference type="EMBL" id="WOH01390.1"/>
    </source>
</evidence>
<accession>A0AAF0X577</accession>
<feature type="domain" description="DUF3615" evidence="2">
    <location>
        <begin position="216"/>
        <end position="301"/>
    </location>
</feature>
<name>A0AAF0X577_DAUCS</name>
<protein>
    <recommendedName>
        <fullName evidence="2">DUF3615 domain-containing protein</fullName>
    </recommendedName>
</protein>
<feature type="compositionally biased region" description="Basic and acidic residues" evidence="1">
    <location>
        <begin position="1"/>
        <end position="11"/>
    </location>
</feature>
<dbReference type="Pfam" id="PF12274">
    <property type="entry name" value="DUF3615"/>
    <property type="match status" value="2"/>
</dbReference>
<reference evidence="3" key="2">
    <citation type="submission" date="2022-03" db="EMBL/GenBank/DDBJ databases">
        <title>Draft title - Genomic analysis of global carrot germplasm unveils the trajectory of domestication and the origin of high carotenoid orange carrot.</title>
        <authorList>
            <person name="Iorizzo M."/>
            <person name="Ellison S."/>
            <person name="Senalik D."/>
            <person name="Macko-Podgorni A."/>
            <person name="Grzebelus D."/>
            <person name="Bostan H."/>
            <person name="Rolling W."/>
            <person name="Curaba J."/>
            <person name="Simon P."/>
        </authorList>
    </citation>
    <scope>NUCLEOTIDE SEQUENCE</scope>
    <source>
        <tissue evidence="3">Leaf</tissue>
    </source>
</reference>
<gene>
    <name evidence="3" type="ORF">DCAR_0520772</name>
</gene>
<evidence type="ECO:0000313" key="4">
    <source>
        <dbReference type="Proteomes" id="UP000077755"/>
    </source>
</evidence>
<dbReference type="PANTHER" id="PTHR34710">
    <property type="entry name" value="OS03G0834100 PROTEIN"/>
    <property type="match status" value="1"/>
</dbReference>
<evidence type="ECO:0000256" key="1">
    <source>
        <dbReference type="SAM" id="MobiDB-lite"/>
    </source>
</evidence>
<dbReference type="AlphaFoldDB" id="A0AAF0X577"/>
<dbReference type="EMBL" id="CP093347">
    <property type="protein sequence ID" value="WOH01390.1"/>
    <property type="molecule type" value="Genomic_DNA"/>
</dbReference>